<gene>
    <name evidence="10" type="ORF">FHS77_001156</name>
</gene>
<proteinExistence type="inferred from homology"/>
<evidence type="ECO:0000259" key="8">
    <source>
        <dbReference type="Pfam" id="PF02770"/>
    </source>
</evidence>
<dbReference type="Proteomes" id="UP000555393">
    <property type="component" value="Unassembled WGS sequence"/>
</dbReference>
<dbReference type="Gene3D" id="1.20.140.10">
    <property type="entry name" value="Butyryl-CoA Dehydrogenase, subunit A, domain 3"/>
    <property type="match status" value="1"/>
</dbReference>
<reference evidence="10 11" key="1">
    <citation type="submission" date="2020-08" db="EMBL/GenBank/DDBJ databases">
        <title>Genomic Encyclopedia of Type Strains, Phase IV (KMG-IV): sequencing the most valuable type-strain genomes for metagenomic binning, comparative biology and taxonomic classification.</title>
        <authorList>
            <person name="Goeker M."/>
        </authorList>
    </citation>
    <scope>NUCLEOTIDE SEQUENCE [LARGE SCALE GENOMIC DNA]</scope>
    <source>
        <strain evidence="10 11">DSM 22336</strain>
    </source>
</reference>
<dbReference type="Pfam" id="PF02771">
    <property type="entry name" value="Acyl-CoA_dh_N"/>
    <property type="match status" value="1"/>
</dbReference>
<name>A0A841LVR0_9HYPH</name>
<dbReference type="InterPro" id="IPR006091">
    <property type="entry name" value="Acyl-CoA_Oxase/DH_mid-dom"/>
</dbReference>
<dbReference type="InterPro" id="IPR009100">
    <property type="entry name" value="AcylCoA_DH/oxidase_NM_dom_sf"/>
</dbReference>
<protein>
    <submittedName>
        <fullName evidence="10">Acyl-CoA dehydrogenase</fullName>
        <ecNumber evidence="10">1.3.8.7</ecNumber>
    </submittedName>
</protein>
<dbReference type="InterPro" id="IPR046373">
    <property type="entry name" value="Acyl-CoA_Oxase/DH_mid-dom_sf"/>
</dbReference>
<feature type="domain" description="Acyl-CoA oxidase/dehydrogenase middle" evidence="8">
    <location>
        <begin position="132"/>
        <end position="225"/>
    </location>
</feature>
<dbReference type="SUPFAM" id="SSF47203">
    <property type="entry name" value="Acyl-CoA dehydrogenase C-terminal domain-like"/>
    <property type="match status" value="1"/>
</dbReference>
<dbReference type="PROSITE" id="PS00072">
    <property type="entry name" value="ACYL_COA_DH_1"/>
    <property type="match status" value="1"/>
</dbReference>
<dbReference type="PANTHER" id="PTHR43884">
    <property type="entry name" value="ACYL-COA DEHYDROGENASE"/>
    <property type="match status" value="1"/>
</dbReference>
<evidence type="ECO:0000256" key="3">
    <source>
        <dbReference type="ARBA" id="ARBA00022630"/>
    </source>
</evidence>
<dbReference type="AlphaFoldDB" id="A0A841LVR0"/>
<evidence type="ECO:0000256" key="1">
    <source>
        <dbReference type="ARBA" id="ARBA00001974"/>
    </source>
</evidence>
<dbReference type="InterPro" id="IPR009075">
    <property type="entry name" value="AcylCo_DH/oxidase_C"/>
</dbReference>
<keyword evidence="11" id="KW-1185">Reference proteome</keyword>
<evidence type="ECO:0000313" key="10">
    <source>
        <dbReference type="EMBL" id="MBB6260622.1"/>
    </source>
</evidence>
<comment type="cofactor">
    <cofactor evidence="1 6">
        <name>FAD</name>
        <dbReference type="ChEBI" id="CHEBI:57692"/>
    </cofactor>
</comment>
<keyword evidence="3 6" id="KW-0285">Flavoprotein</keyword>
<sequence>MDKTSLSPSTDHLEWPFFNESHKAIHAQLHSFATSGAFDHVNHEDTDNSCRKLVRQLGEAGLLAIATGNAGKAEIDSRAVCLARETLAWHDGLADFAFAMQGLGTGAIGLAGSDQLKQDVLPKVTSGEWIAGFALSEDEAGSDVAAMQCAATREGDYYVLNGEKTWISNGGIADVYTLFARTGEAPGTRGISAFVVYATDPGFSITKRIDVIAPHPLATIRFDNCRIPANRLLGNAGEGFKIAMRTLDIFRASVAAASLGFARRALDEALNHAKNRNMFGAKLIDLQLTQAALGDMATDIDAAALLTYRAAWRRDVQRLPTTREAAMAKMQASEMAQQVIDRAVQMFGGRGVARGEVVESLYREIRALRIYEGATEVQKLIIARELMKA</sequence>
<comment type="similarity">
    <text evidence="2 6">Belongs to the acyl-CoA dehydrogenase family.</text>
</comment>
<dbReference type="EMBL" id="JACIIU010000003">
    <property type="protein sequence ID" value="MBB6260622.1"/>
    <property type="molecule type" value="Genomic_DNA"/>
</dbReference>
<dbReference type="InterPro" id="IPR006089">
    <property type="entry name" value="Acyl-CoA_DH_CS"/>
</dbReference>
<evidence type="ECO:0000256" key="6">
    <source>
        <dbReference type="RuleBase" id="RU362125"/>
    </source>
</evidence>
<dbReference type="GO" id="GO:0070991">
    <property type="term" value="F:medium-chain fatty acyl-CoA dehydrogenase activity"/>
    <property type="evidence" value="ECO:0007669"/>
    <property type="project" value="UniProtKB-EC"/>
</dbReference>
<evidence type="ECO:0000313" key="11">
    <source>
        <dbReference type="Proteomes" id="UP000555393"/>
    </source>
</evidence>
<dbReference type="InterPro" id="IPR013786">
    <property type="entry name" value="AcylCoA_DH/ox_N"/>
</dbReference>
<dbReference type="EC" id="1.3.8.7" evidence="10"/>
<dbReference type="FunFam" id="1.20.140.10:FF:000001">
    <property type="entry name" value="Acyl-CoA dehydrogenase"/>
    <property type="match status" value="1"/>
</dbReference>
<dbReference type="PANTHER" id="PTHR43884:SF22">
    <property type="entry name" value="BLR3437 PROTEIN"/>
    <property type="match status" value="1"/>
</dbReference>
<evidence type="ECO:0000256" key="4">
    <source>
        <dbReference type="ARBA" id="ARBA00022827"/>
    </source>
</evidence>
<feature type="domain" description="Acyl-CoA dehydrogenase/oxidase N-terminal" evidence="9">
    <location>
        <begin position="20"/>
        <end position="128"/>
    </location>
</feature>
<comment type="caution">
    <text evidence="10">The sequence shown here is derived from an EMBL/GenBank/DDBJ whole genome shotgun (WGS) entry which is preliminary data.</text>
</comment>
<dbReference type="FunFam" id="2.40.110.10:FF:000002">
    <property type="entry name" value="Acyl-CoA dehydrogenase fadE12"/>
    <property type="match status" value="1"/>
</dbReference>
<accession>A0A841LVR0</accession>
<evidence type="ECO:0000259" key="9">
    <source>
        <dbReference type="Pfam" id="PF02771"/>
    </source>
</evidence>
<dbReference type="Pfam" id="PF00441">
    <property type="entry name" value="Acyl-CoA_dh_1"/>
    <property type="match status" value="1"/>
</dbReference>
<dbReference type="SUPFAM" id="SSF56645">
    <property type="entry name" value="Acyl-CoA dehydrogenase NM domain-like"/>
    <property type="match status" value="1"/>
</dbReference>
<keyword evidence="4 6" id="KW-0274">FAD</keyword>
<evidence type="ECO:0000256" key="5">
    <source>
        <dbReference type="ARBA" id="ARBA00023002"/>
    </source>
</evidence>
<dbReference type="InterPro" id="IPR037069">
    <property type="entry name" value="AcylCoA_DH/ox_N_sf"/>
</dbReference>
<dbReference type="Gene3D" id="1.10.540.10">
    <property type="entry name" value="Acyl-CoA dehydrogenase/oxidase, N-terminal domain"/>
    <property type="match status" value="1"/>
</dbReference>
<keyword evidence="5 6" id="KW-0560">Oxidoreductase</keyword>
<dbReference type="InterPro" id="IPR036250">
    <property type="entry name" value="AcylCo_DH-like_C"/>
</dbReference>
<dbReference type="Pfam" id="PF02770">
    <property type="entry name" value="Acyl-CoA_dh_M"/>
    <property type="match status" value="1"/>
</dbReference>
<organism evidence="10 11">
    <name type="scientific">Paenochrobactrum gallinarii</name>
    <dbReference type="NCBI Taxonomy" id="643673"/>
    <lineage>
        <taxon>Bacteria</taxon>
        <taxon>Pseudomonadati</taxon>
        <taxon>Pseudomonadota</taxon>
        <taxon>Alphaproteobacteria</taxon>
        <taxon>Hyphomicrobiales</taxon>
        <taxon>Brucellaceae</taxon>
        <taxon>Paenochrobactrum</taxon>
    </lineage>
</organism>
<evidence type="ECO:0000259" key="7">
    <source>
        <dbReference type="Pfam" id="PF00441"/>
    </source>
</evidence>
<dbReference type="GO" id="GO:0050660">
    <property type="term" value="F:flavin adenine dinucleotide binding"/>
    <property type="evidence" value="ECO:0007669"/>
    <property type="project" value="InterPro"/>
</dbReference>
<evidence type="ECO:0000256" key="2">
    <source>
        <dbReference type="ARBA" id="ARBA00009347"/>
    </source>
</evidence>
<dbReference type="Gene3D" id="2.40.110.10">
    <property type="entry name" value="Butyryl-CoA Dehydrogenase, subunit A, domain 2"/>
    <property type="match status" value="1"/>
</dbReference>
<dbReference type="RefSeq" id="WP_184221161.1">
    <property type="nucleotide sequence ID" value="NZ_JACIIU010000003.1"/>
</dbReference>
<feature type="domain" description="Acyl-CoA dehydrogenase/oxidase C-terminal" evidence="7">
    <location>
        <begin position="237"/>
        <end position="386"/>
    </location>
</feature>